<sequence length="112" mass="12145">MPTLHLPAAHTDTDVALATEVAHVVGSHELYVAWTHGEGPGLPPEVETFTAQEEPRHGAITPFGELLVAMAQGISALWNAFVHPTAARAELEAPREERRRAPQRPAPEEPYA</sequence>
<evidence type="ECO:0000313" key="3">
    <source>
        <dbReference type="Proteomes" id="UP001147700"/>
    </source>
</evidence>
<evidence type="ECO:0000313" key="2">
    <source>
        <dbReference type="EMBL" id="MDA0141769.1"/>
    </source>
</evidence>
<feature type="compositionally biased region" description="Basic and acidic residues" evidence="1">
    <location>
        <begin position="89"/>
        <end position="100"/>
    </location>
</feature>
<comment type="caution">
    <text evidence="2">The sequence shown here is derived from an EMBL/GenBank/DDBJ whole genome shotgun (WGS) entry which is preliminary data.</text>
</comment>
<dbReference type="RefSeq" id="WP_202956059.1">
    <property type="nucleotide sequence ID" value="NZ_JAPCID010000065.1"/>
</dbReference>
<dbReference type="Proteomes" id="UP001147700">
    <property type="component" value="Unassembled WGS sequence"/>
</dbReference>
<accession>A0ABT4RT59</accession>
<gene>
    <name evidence="2" type="ORF">OJ962_30030</name>
</gene>
<protein>
    <submittedName>
        <fullName evidence="2">Uncharacterized protein</fullName>
    </submittedName>
</protein>
<keyword evidence="3" id="KW-1185">Reference proteome</keyword>
<organism evidence="2 3">
    <name type="scientific">Solirubrobacter deserti</name>
    <dbReference type="NCBI Taxonomy" id="2282478"/>
    <lineage>
        <taxon>Bacteria</taxon>
        <taxon>Bacillati</taxon>
        <taxon>Actinomycetota</taxon>
        <taxon>Thermoleophilia</taxon>
        <taxon>Solirubrobacterales</taxon>
        <taxon>Solirubrobacteraceae</taxon>
        <taxon>Solirubrobacter</taxon>
    </lineage>
</organism>
<proteinExistence type="predicted"/>
<evidence type="ECO:0000256" key="1">
    <source>
        <dbReference type="SAM" id="MobiDB-lite"/>
    </source>
</evidence>
<name>A0ABT4RT59_9ACTN</name>
<feature type="region of interest" description="Disordered" evidence="1">
    <location>
        <begin position="87"/>
        <end position="112"/>
    </location>
</feature>
<dbReference type="EMBL" id="JAPCID010000065">
    <property type="protein sequence ID" value="MDA0141769.1"/>
    <property type="molecule type" value="Genomic_DNA"/>
</dbReference>
<reference evidence="2" key="1">
    <citation type="submission" date="2022-10" db="EMBL/GenBank/DDBJ databases">
        <title>The WGS of Solirubrobacter sp. CPCC 204708.</title>
        <authorList>
            <person name="Jiang Z."/>
        </authorList>
    </citation>
    <scope>NUCLEOTIDE SEQUENCE</scope>
    <source>
        <strain evidence="2">CPCC 204708</strain>
    </source>
</reference>